<dbReference type="AlphaFoldDB" id="A0A7W6C014"/>
<dbReference type="Proteomes" id="UP000531216">
    <property type="component" value="Unassembled WGS sequence"/>
</dbReference>
<evidence type="ECO:0000313" key="1">
    <source>
        <dbReference type="EMBL" id="MBB3937930.1"/>
    </source>
</evidence>
<gene>
    <name evidence="1" type="ORF">GGR05_004099</name>
</gene>
<dbReference type="EMBL" id="JACIDO010000013">
    <property type="protein sequence ID" value="MBB3937930.1"/>
    <property type="molecule type" value="Genomic_DNA"/>
</dbReference>
<proteinExistence type="predicted"/>
<accession>A0A7W6C014</accession>
<keyword evidence="2" id="KW-1185">Reference proteome</keyword>
<sequence>MAKGRADPKRQTSEVQGVLRTGGGDEVNLAGGYASEWRSRVAVGKAELHIDRSAFPGVVFNTGDKVRAVSRPGQPWFEVLRVDDRGDTRLVLMLGEV</sequence>
<dbReference type="RefSeq" id="WP_210284137.1">
    <property type="nucleotide sequence ID" value="NZ_FOOA01000025.1"/>
</dbReference>
<comment type="caution">
    <text evidence="1">The sequence shown here is derived from an EMBL/GenBank/DDBJ whole genome shotgun (WGS) entry which is preliminary data.</text>
</comment>
<name>A0A7W6C014_9HYPH</name>
<protein>
    <recommendedName>
        <fullName evidence="3">Phage head-tail joining protein</fullName>
    </recommendedName>
</protein>
<evidence type="ECO:0008006" key="3">
    <source>
        <dbReference type="Google" id="ProtNLM"/>
    </source>
</evidence>
<organism evidence="1 2">
    <name type="scientific">Aureimonas phyllosphaerae</name>
    <dbReference type="NCBI Taxonomy" id="1166078"/>
    <lineage>
        <taxon>Bacteria</taxon>
        <taxon>Pseudomonadati</taxon>
        <taxon>Pseudomonadota</taxon>
        <taxon>Alphaproteobacteria</taxon>
        <taxon>Hyphomicrobiales</taxon>
        <taxon>Aurantimonadaceae</taxon>
        <taxon>Aureimonas</taxon>
    </lineage>
</organism>
<reference evidence="1 2" key="1">
    <citation type="submission" date="2020-08" db="EMBL/GenBank/DDBJ databases">
        <title>Genomic Encyclopedia of Type Strains, Phase IV (KMG-IV): sequencing the most valuable type-strain genomes for metagenomic binning, comparative biology and taxonomic classification.</title>
        <authorList>
            <person name="Goeker M."/>
        </authorList>
    </citation>
    <scope>NUCLEOTIDE SEQUENCE [LARGE SCALE GENOMIC DNA]</scope>
    <source>
        <strain evidence="1 2">DSM 25024</strain>
    </source>
</reference>
<evidence type="ECO:0000313" key="2">
    <source>
        <dbReference type="Proteomes" id="UP000531216"/>
    </source>
</evidence>